<dbReference type="RefSeq" id="WP_201428800.1">
    <property type="nucleotide sequence ID" value="NZ_JAEQMG010000180.1"/>
</dbReference>
<protein>
    <recommendedName>
        <fullName evidence="5">Lipoprotein</fullName>
    </recommendedName>
</protein>
<feature type="region of interest" description="Disordered" evidence="1">
    <location>
        <begin position="25"/>
        <end position="155"/>
    </location>
</feature>
<feature type="compositionally biased region" description="Low complexity" evidence="1">
    <location>
        <begin position="30"/>
        <end position="58"/>
    </location>
</feature>
<gene>
    <name evidence="3" type="ORF">JKK62_15975</name>
</gene>
<evidence type="ECO:0000256" key="2">
    <source>
        <dbReference type="SAM" id="SignalP"/>
    </source>
</evidence>
<keyword evidence="2" id="KW-0732">Signal</keyword>
<organism evidence="3 4">
    <name type="scientific">Ruminococcus difficilis</name>
    <dbReference type="NCBI Taxonomy" id="2763069"/>
    <lineage>
        <taxon>Bacteria</taxon>
        <taxon>Bacillati</taxon>
        <taxon>Bacillota</taxon>
        <taxon>Clostridia</taxon>
        <taxon>Eubacteriales</taxon>
        <taxon>Oscillospiraceae</taxon>
        <taxon>Ruminococcus</taxon>
    </lineage>
</organism>
<evidence type="ECO:0000313" key="4">
    <source>
        <dbReference type="Proteomes" id="UP000633365"/>
    </source>
</evidence>
<sequence length="238" mass="25091">MKKVLIPIILILALLMSLSLSACGQKDNGATSDSASADQSATADSRGASSASSAKASANGDEEKSDSSASAEAEKGSGGSPGAAENQQDIVQNDAGENDGEEQSADDPAPEKKAESGSTKQSSDSGSTSSVSPNPAYDDDHRPQFTIVMTDKSSKKEYSAACSYTTDKKDEAYASFFLPAGNYDIAVYEYADKIDKDNPLAESTYNNAKATKRKSVRVYYTPKDERIEVKESASSRTQ</sequence>
<dbReference type="AlphaFoldDB" id="A0A935C480"/>
<evidence type="ECO:0008006" key="5">
    <source>
        <dbReference type="Google" id="ProtNLM"/>
    </source>
</evidence>
<proteinExistence type="predicted"/>
<feature type="chain" id="PRO_5038429628" description="Lipoprotein" evidence="2">
    <location>
        <begin position="23"/>
        <end position="238"/>
    </location>
</feature>
<feature type="compositionally biased region" description="Low complexity" evidence="1">
    <location>
        <begin position="116"/>
        <end position="132"/>
    </location>
</feature>
<dbReference type="PROSITE" id="PS51257">
    <property type="entry name" value="PROKAR_LIPOPROTEIN"/>
    <property type="match status" value="1"/>
</dbReference>
<evidence type="ECO:0000256" key="1">
    <source>
        <dbReference type="SAM" id="MobiDB-lite"/>
    </source>
</evidence>
<name>A0A935C480_9FIRM</name>
<dbReference type="Proteomes" id="UP000633365">
    <property type="component" value="Unassembled WGS sequence"/>
</dbReference>
<feature type="compositionally biased region" description="Acidic residues" evidence="1">
    <location>
        <begin position="96"/>
        <end position="105"/>
    </location>
</feature>
<dbReference type="EMBL" id="JAEQMG010000180">
    <property type="protein sequence ID" value="MBK6090121.1"/>
    <property type="molecule type" value="Genomic_DNA"/>
</dbReference>
<accession>A0A935C480</accession>
<comment type="caution">
    <text evidence="3">The sequence shown here is derived from an EMBL/GenBank/DDBJ whole genome shotgun (WGS) entry which is preliminary data.</text>
</comment>
<keyword evidence="4" id="KW-1185">Reference proteome</keyword>
<evidence type="ECO:0000313" key="3">
    <source>
        <dbReference type="EMBL" id="MBK6090121.1"/>
    </source>
</evidence>
<reference evidence="3" key="1">
    <citation type="submission" date="2021-01" db="EMBL/GenBank/DDBJ databases">
        <title>Genome public.</title>
        <authorList>
            <person name="Liu C."/>
            <person name="Sun Q."/>
        </authorList>
    </citation>
    <scope>NUCLEOTIDE SEQUENCE</scope>
    <source>
        <strain evidence="3">M6</strain>
    </source>
</reference>
<feature type="signal peptide" evidence="2">
    <location>
        <begin position="1"/>
        <end position="22"/>
    </location>
</feature>